<evidence type="ECO:0000313" key="7">
    <source>
        <dbReference type="Proteomes" id="UP001597094"/>
    </source>
</evidence>
<proteinExistence type="predicted"/>
<feature type="domain" description="Succinylglutamate desuccinylase/Aspartoacylase catalytic" evidence="5">
    <location>
        <begin position="46"/>
        <end position="225"/>
    </location>
</feature>
<evidence type="ECO:0000256" key="3">
    <source>
        <dbReference type="ARBA" id="ARBA00022801"/>
    </source>
</evidence>
<evidence type="ECO:0000256" key="1">
    <source>
        <dbReference type="ARBA" id="ARBA00001947"/>
    </source>
</evidence>
<dbReference type="Gene3D" id="3.40.630.10">
    <property type="entry name" value="Zn peptidases"/>
    <property type="match status" value="1"/>
</dbReference>
<name>A0ABW3SN90_9BACT</name>
<dbReference type="PANTHER" id="PTHR37326">
    <property type="entry name" value="BLL3975 PROTEIN"/>
    <property type="match status" value="1"/>
</dbReference>
<evidence type="ECO:0000259" key="5">
    <source>
        <dbReference type="Pfam" id="PF24827"/>
    </source>
</evidence>
<comment type="cofactor">
    <cofactor evidence="1">
        <name>Zn(2+)</name>
        <dbReference type="ChEBI" id="CHEBI:29105"/>
    </cofactor>
</comment>
<dbReference type="Pfam" id="PF24827">
    <property type="entry name" value="AstE_AspA_cat"/>
    <property type="match status" value="1"/>
</dbReference>
<protein>
    <submittedName>
        <fullName evidence="6">Succinylglutamate desuccinylase/aspartoacylase family protein</fullName>
    </submittedName>
</protein>
<dbReference type="RefSeq" id="WP_377524142.1">
    <property type="nucleotide sequence ID" value="NZ_JBHTLD010000037.1"/>
</dbReference>
<sequence length="313" mass="34504">MPETIVINGKTIDRGEKVLTKISISKLPSGTVIEIPVYVFRSVHDGPVVLLMAGMHGDEVNGIEIVRRMLAKKMLYPLKGTIIAVPVLNIYGFLNFSREVPDGKDVNRSFPGNRDGSLASRVAHRFMKEVMPYVDFGIDFHTGGSSRSNYPQIRCMLDHGQNQVMAQAFAAPFILNSPFRQGSLRKEAAKTGKSILVYETGESLRFDEKGINLGIEGTCRVLHHLGMMAACPAPTEHSIICTKDVWLRAKNAGLWRSYVKLGEPIKKNQHIGSITDPYGEMEVRLNAPSGGYVIGLNNMPVVNQGDALLHISF</sequence>
<keyword evidence="2" id="KW-0479">Metal-binding</keyword>
<comment type="caution">
    <text evidence="6">The sequence shown here is derived from an EMBL/GenBank/DDBJ whole genome shotgun (WGS) entry which is preliminary data.</text>
</comment>
<dbReference type="CDD" id="cd06251">
    <property type="entry name" value="M14_ASTE_ASPA-like"/>
    <property type="match status" value="1"/>
</dbReference>
<dbReference type="Proteomes" id="UP001597094">
    <property type="component" value="Unassembled WGS sequence"/>
</dbReference>
<organism evidence="6 7">
    <name type="scientific">Pontibacter rugosus</name>
    <dbReference type="NCBI Taxonomy" id="1745966"/>
    <lineage>
        <taxon>Bacteria</taxon>
        <taxon>Pseudomonadati</taxon>
        <taxon>Bacteroidota</taxon>
        <taxon>Cytophagia</taxon>
        <taxon>Cytophagales</taxon>
        <taxon>Hymenobacteraceae</taxon>
        <taxon>Pontibacter</taxon>
    </lineage>
</organism>
<accession>A0ABW3SN90</accession>
<dbReference type="InterPro" id="IPR053138">
    <property type="entry name" value="N-alpha-Ac-DABA_deacetylase"/>
</dbReference>
<keyword evidence="7" id="KW-1185">Reference proteome</keyword>
<gene>
    <name evidence="6" type="ORF">ACFQ2O_06315</name>
</gene>
<keyword evidence="3" id="KW-0378">Hydrolase</keyword>
<dbReference type="InterPro" id="IPR043795">
    <property type="entry name" value="N-alpha-Ac-DABA-like"/>
</dbReference>
<evidence type="ECO:0000256" key="4">
    <source>
        <dbReference type="ARBA" id="ARBA00022833"/>
    </source>
</evidence>
<dbReference type="InterPro" id="IPR055438">
    <property type="entry name" value="AstE_AspA_cat"/>
</dbReference>
<evidence type="ECO:0000313" key="6">
    <source>
        <dbReference type="EMBL" id="MFD1185815.1"/>
    </source>
</evidence>
<keyword evidence="4" id="KW-0862">Zinc</keyword>
<dbReference type="PANTHER" id="PTHR37326:SF2">
    <property type="entry name" value="SUCCINYLGLUTAMATE DESUCCINYLASE_ASPARTOACYLASE FAMILY PROTEIN"/>
    <property type="match status" value="1"/>
</dbReference>
<dbReference type="EMBL" id="JBHTLD010000037">
    <property type="protein sequence ID" value="MFD1185815.1"/>
    <property type="molecule type" value="Genomic_DNA"/>
</dbReference>
<dbReference type="SUPFAM" id="SSF53187">
    <property type="entry name" value="Zn-dependent exopeptidases"/>
    <property type="match status" value="1"/>
</dbReference>
<dbReference type="PIRSF" id="PIRSF039012">
    <property type="entry name" value="ASP"/>
    <property type="match status" value="1"/>
</dbReference>
<reference evidence="7" key="1">
    <citation type="journal article" date="2019" name="Int. J. Syst. Evol. Microbiol.">
        <title>The Global Catalogue of Microorganisms (GCM) 10K type strain sequencing project: providing services to taxonomists for standard genome sequencing and annotation.</title>
        <authorList>
            <consortium name="The Broad Institute Genomics Platform"/>
            <consortium name="The Broad Institute Genome Sequencing Center for Infectious Disease"/>
            <person name="Wu L."/>
            <person name="Ma J."/>
        </authorList>
    </citation>
    <scope>NUCLEOTIDE SEQUENCE [LARGE SCALE GENOMIC DNA]</scope>
    <source>
        <strain evidence="7">JCM 31319</strain>
    </source>
</reference>
<evidence type="ECO:0000256" key="2">
    <source>
        <dbReference type="ARBA" id="ARBA00022723"/>
    </source>
</evidence>